<dbReference type="PANTHER" id="PTHR13634">
    <property type="entry name" value="RIBOSOME BIOGENESIS PROTEIN BRIX"/>
    <property type="match status" value="1"/>
</dbReference>
<evidence type="ECO:0000256" key="2">
    <source>
        <dbReference type="ARBA" id="ARBA00004604"/>
    </source>
</evidence>
<dbReference type="InterPro" id="IPR026532">
    <property type="entry name" value="BRX1"/>
</dbReference>
<evidence type="ECO:0000256" key="7">
    <source>
        <dbReference type="SAM" id="MobiDB-lite"/>
    </source>
</evidence>
<dbReference type="Pfam" id="PF04427">
    <property type="entry name" value="Brix"/>
    <property type="match status" value="1"/>
</dbReference>
<feature type="domain" description="Brix" evidence="8">
    <location>
        <begin position="5"/>
        <end position="195"/>
    </location>
</feature>
<keyword evidence="6" id="KW-0539">Nucleus</keyword>
<name>A0ABQ7S5Y2_9ACAR</name>
<dbReference type="PROSITE" id="PS50833">
    <property type="entry name" value="BRIX"/>
    <property type="match status" value="1"/>
</dbReference>
<feature type="non-terminal residue" evidence="9">
    <location>
        <position position="1"/>
    </location>
</feature>
<evidence type="ECO:0000256" key="5">
    <source>
        <dbReference type="ARBA" id="ARBA00022517"/>
    </source>
</evidence>
<protein>
    <recommendedName>
        <fullName evidence="4">Ribosome biogenesis protein BRX1 homolog</fullName>
    </recommendedName>
</protein>
<comment type="similarity">
    <text evidence="3">Belongs to the BRX1 family.</text>
</comment>
<proteinExistence type="inferred from homology"/>
<sequence length="270" mass="30764">MAPKTRVLVLCSRGVTHQDRHLMLDMRKLIPHSKKECKFDKKDTLTALNELSIIDNCDKCIYFENRKGKLLFMWASNVTGGPTVKFLVQGVHTMSDLKFVGNCLKGSRPILTFDSNFDKLPHLQLIKELFIQIFNVPFKHPKSQPFVDRVVTFSYLDNHIWFRNYQIIDEAEISLAEIGPRMILLPLLALSSSFHGRILWASYKKNVKAVLPIKNKKVKETKPQVAPGDYDEDNDVDEDEMDEDEEAASSSDAKQAESDDASEVDDDSDS</sequence>
<dbReference type="InterPro" id="IPR007109">
    <property type="entry name" value="Brix"/>
</dbReference>
<evidence type="ECO:0000256" key="3">
    <source>
        <dbReference type="ARBA" id="ARBA00006369"/>
    </source>
</evidence>
<dbReference type="SMART" id="SM00879">
    <property type="entry name" value="Brix"/>
    <property type="match status" value="1"/>
</dbReference>
<evidence type="ECO:0000313" key="9">
    <source>
        <dbReference type="EMBL" id="KAG9508824.1"/>
    </source>
</evidence>
<evidence type="ECO:0000259" key="8">
    <source>
        <dbReference type="PROSITE" id="PS50833"/>
    </source>
</evidence>
<evidence type="ECO:0000256" key="6">
    <source>
        <dbReference type="ARBA" id="ARBA00023242"/>
    </source>
</evidence>
<accession>A0ABQ7S5Y2</accession>
<dbReference type="Gene3D" id="3.40.50.10480">
    <property type="entry name" value="Probable brix-domain ribosomal biogenesis protein"/>
    <property type="match status" value="1"/>
</dbReference>
<dbReference type="Proteomes" id="UP000825002">
    <property type="component" value="Unassembled WGS sequence"/>
</dbReference>
<comment type="subcellular location">
    <subcellularLocation>
        <location evidence="2">Nucleus</location>
        <location evidence="2">Nucleolus</location>
    </subcellularLocation>
</comment>
<feature type="compositionally biased region" description="Acidic residues" evidence="7">
    <location>
        <begin position="258"/>
        <end position="270"/>
    </location>
</feature>
<gene>
    <name evidence="9" type="ORF">GZH46_02671</name>
</gene>
<dbReference type="SUPFAM" id="SSF52954">
    <property type="entry name" value="Class II aaRS ABD-related"/>
    <property type="match status" value="1"/>
</dbReference>
<comment type="caution">
    <text evidence="9">The sequence shown here is derived from an EMBL/GenBank/DDBJ whole genome shotgun (WGS) entry which is preliminary data.</text>
</comment>
<comment type="function">
    <text evidence="1">Required for biogenesis of the 60S ribosomal subunit.</text>
</comment>
<evidence type="ECO:0000256" key="4">
    <source>
        <dbReference type="ARBA" id="ARBA00020522"/>
    </source>
</evidence>
<evidence type="ECO:0000313" key="10">
    <source>
        <dbReference type="Proteomes" id="UP000825002"/>
    </source>
</evidence>
<reference evidence="9 10" key="1">
    <citation type="submission" date="2020-10" db="EMBL/GenBank/DDBJ databases">
        <authorList>
            <person name="Klimov P.B."/>
            <person name="Dyachkov S.M."/>
            <person name="Chetverikov P.E."/>
        </authorList>
    </citation>
    <scope>NUCLEOTIDE SEQUENCE [LARGE SCALE GENOMIC DNA]</scope>
    <source>
        <strain evidence="9">BMOC 18-1129-001#AD2665</strain>
        <tissue evidence="9">Entire mites</tissue>
    </source>
</reference>
<keyword evidence="10" id="KW-1185">Reference proteome</keyword>
<dbReference type="EMBL" id="JAIFTH010000920">
    <property type="protein sequence ID" value="KAG9508824.1"/>
    <property type="molecule type" value="Genomic_DNA"/>
</dbReference>
<dbReference type="PANTHER" id="PTHR13634:SF0">
    <property type="entry name" value="RIBOSOME BIOGENESIS PROTEIN BRX1 HOMOLOG"/>
    <property type="match status" value="1"/>
</dbReference>
<evidence type="ECO:0000256" key="1">
    <source>
        <dbReference type="ARBA" id="ARBA00003439"/>
    </source>
</evidence>
<organism evidence="9 10">
    <name type="scientific">Fragariocoptes setiger</name>
    <dbReference type="NCBI Taxonomy" id="1670756"/>
    <lineage>
        <taxon>Eukaryota</taxon>
        <taxon>Metazoa</taxon>
        <taxon>Ecdysozoa</taxon>
        <taxon>Arthropoda</taxon>
        <taxon>Chelicerata</taxon>
        <taxon>Arachnida</taxon>
        <taxon>Acari</taxon>
        <taxon>Acariformes</taxon>
        <taxon>Trombidiformes</taxon>
        <taxon>Prostigmata</taxon>
        <taxon>Eupodina</taxon>
        <taxon>Eriophyoidea</taxon>
        <taxon>Phytoptidae</taxon>
        <taxon>Fragariocoptes</taxon>
    </lineage>
</organism>
<feature type="compositionally biased region" description="Acidic residues" evidence="7">
    <location>
        <begin position="229"/>
        <end position="247"/>
    </location>
</feature>
<feature type="region of interest" description="Disordered" evidence="7">
    <location>
        <begin position="219"/>
        <end position="270"/>
    </location>
</feature>
<keyword evidence="5" id="KW-0690">Ribosome biogenesis</keyword>